<feature type="compositionally biased region" description="Acidic residues" evidence="1">
    <location>
        <begin position="148"/>
        <end position="161"/>
    </location>
</feature>
<evidence type="ECO:0000313" key="4">
    <source>
        <dbReference type="Proteomes" id="UP000828390"/>
    </source>
</evidence>
<feature type="compositionally biased region" description="Acidic residues" evidence="1">
    <location>
        <begin position="302"/>
        <end position="316"/>
    </location>
</feature>
<keyword evidence="4" id="KW-1185">Reference proteome</keyword>
<dbReference type="EMBL" id="JAIWYP010000001">
    <property type="protein sequence ID" value="KAH3882432.1"/>
    <property type="molecule type" value="Genomic_DNA"/>
</dbReference>
<feature type="non-terminal residue" evidence="3">
    <location>
        <position position="1"/>
    </location>
</feature>
<gene>
    <name evidence="3" type="ORF">DPMN_006371</name>
</gene>
<feature type="region of interest" description="Disordered" evidence="1">
    <location>
        <begin position="119"/>
        <end position="316"/>
    </location>
</feature>
<feature type="compositionally biased region" description="Acidic residues" evidence="1">
    <location>
        <begin position="170"/>
        <end position="182"/>
    </location>
</feature>
<organism evidence="3 4">
    <name type="scientific">Dreissena polymorpha</name>
    <name type="common">Zebra mussel</name>
    <name type="synonym">Mytilus polymorpha</name>
    <dbReference type="NCBI Taxonomy" id="45954"/>
    <lineage>
        <taxon>Eukaryota</taxon>
        <taxon>Metazoa</taxon>
        <taxon>Spiralia</taxon>
        <taxon>Lophotrochozoa</taxon>
        <taxon>Mollusca</taxon>
        <taxon>Bivalvia</taxon>
        <taxon>Autobranchia</taxon>
        <taxon>Heteroconchia</taxon>
        <taxon>Euheterodonta</taxon>
        <taxon>Imparidentia</taxon>
        <taxon>Neoheterodontei</taxon>
        <taxon>Myida</taxon>
        <taxon>Dreissenoidea</taxon>
        <taxon>Dreissenidae</taxon>
        <taxon>Dreissena</taxon>
    </lineage>
</organism>
<evidence type="ECO:0000256" key="1">
    <source>
        <dbReference type="SAM" id="MobiDB-lite"/>
    </source>
</evidence>
<reference evidence="3" key="1">
    <citation type="journal article" date="2019" name="bioRxiv">
        <title>The Genome of the Zebra Mussel, Dreissena polymorpha: A Resource for Invasive Species Research.</title>
        <authorList>
            <person name="McCartney M.A."/>
            <person name="Auch B."/>
            <person name="Kono T."/>
            <person name="Mallez S."/>
            <person name="Zhang Y."/>
            <person name="Obille A."/>
            <person name="Becker A."/>
            <person name="Abrahante J.E."/>
            <person name="Garbe J."/>
            <person name="Badalamenti J.P."/>
            <person name="Herman A."/>
            <person name="Mangelson H."/>
            <person name="Liachko I."/>
            <person name="Sullivan S."/>
            <person name="Sone E.D."/>
            <person name="Koren S."/>
            <person name="Silverstein K.A.T."/>
            <person name="Beckman K.B."/>
            <person name="Gohl D.M."/>
        </authorList>
    </citation>
    <scope>NUCLEOTIDE SEQUENCE</scope>
    <source>
        <strain evidence="3">Duluth1</strain>
        <tissue evidence="3">Whole animal</tissue>
    </source>
</reference>
<dbReference type="AlphaFoldDB" id="A0A9D4MWE0"/>
<comment type="caution">
    <text evidence="3">The sequence shown here is derived from an EMBL/GenBank/DDBJ whole genome shotgun (WGS) entry which is preliminary data.</text>
</comment>
<reference evidence="3" key="2">
    <citation type="submission" date="2020-11" db="EMBL/GenBank/DDBJ databases">
        <authorList>
            <person name="McCartney M.A."/>
            <person name="Auch B."/>
            <person name="Kono T."/>
            <person name="Mallez S."/>
            <person name="Becker A."/>
            <person name="Gohl D.M."/>
            <person name="Silverstein K.A.T."/>
            <person name="Koren S."/>
            <person name="Bechman K.B."/>
            <person name="Herman A."/>
            <person name="Abrahante J.E."/>
            <person name="Garbe J."/>
        </authorList>
    </citation>
    <scope>NUCLEOTIDE SEQUENCE</scope>
    <source>
        <strain evidence="3">Duluth1</strain>
        <tissue evidence="3">Whole animal</tissue>
    </source>
</reference>
<accession>A0A9D4MWE0</accession>
<feature type="chain" id="PRO_5039391594" evidence="2">
    <location>
        <begin position="24"/>
        <end position="330"/>
    </location>
</feature>
<sequence>MVYKHWICVLWASVLLLCLSIDAVPLNSQENEQFTDFNEQKLMDAVNGLLNAKRDVPDDEEQNMMIGEADQSSVDNGDVSDKEVKRSVNPIETIGDDEGKALGGDELVERDVDADKMAKRDTLAPNVDDEDAEEDDFADTMGKRDILAADDDAEDDDDVDSEFGRRDAEFSDDDLDLADDEAIEKRDVDDISNANGINFEASNAEHRVRREGEPASADKKSPRSPNDLNDFNLDNDAEDEDDADEKEKRDTGDGDDAAADAEDNMSFYRRALGLDEEDADAADDATEVDADNESRKRRSVPDDENVEDVESDDDLEQYLSQYGRFIRSLG</sequence>
<name>A0A9D4MWE0_DREPO</name>
<feature type="compositionally biased region" description="Basic and acidic residues" evidence="1">
    <location>
        <begin position="203"/>
        <end position="221"/>
    </location>
</feature>
<feature type="compositionally biased region" description="Acidic residues" evidence="1">
    <location>
        <begin position="233"/>
        <end position="244"/>
    </location>
</feature>
<keyword evidence="2" id="KW-0732">Signal</keyword>
<protein>
    <submittedName>
        <fullName evidence="3">Uncharacterized protein</fullName>
    </submittedName>
</protein>
<feature type="signal peptide" evidence="2">
    <location>
        <begin position="1"/>
        <end position="23"/>
    </location>
</feature>
<feature type="compositionally biased region" description="Acidic residues" evidence="1">
    <location>
        <begin position="127"/>
        <end position="138"/>
    </location>
</feature>
<dbReference type="Proteomes" id="UP000828390">
    <property type="component" value="Unassembled WGS sequence"/>
</dbReference>
<proteinExistence type="predicted"/>
<evidence type="ECO:0000256" key="2">
    <source>
        <dbReference type="SAM" id="SignalP"/>
    </source>
</evidence>
<feature type="compositionally biased region" description="Acidic residues" evidence="1">
    <location>
        <begin position="274"/>
        <end position="291"/>
    </location>
</feature>
<feature type="compositionally biased region" description="Acidic residues" evidence="1">
    <location>
        <begin position="253"/>
        <end position="263"/>
    </location>
</feature>
<evidence type="ECO:0000313" key="3">
    <source>
        <dbReference type="EMBL" id="KAH3882432.1"/>
    </source>
</evidence>